<protein>
    <submittedName>
        <fullName evidence="1">Uncharacterized protein</fullName>
    </submittedName>
</protein>
<organism evidence="1 2">
    <name type="scientific">Zophobas morio</name>
    <dbReference type="NCBI Taxonomy" id="2755281"/>
    <lineage>
        <taxon>Eukaryota</taxon>
        <taxon>Metazoa</taxon>
        <taxon>Ecdysozoa</taxon>
        <taxon>Arthropoda</taxon>
        <taxon>Hexapoda</taxon>
        <taxon>Insecta</taxon>
        <taxon>Pterygota</taxon>
        <taxon>Neoptera</taxon>
        <taxon>Endopterygota</taxon>
        <taxon>Coleoptera</taxon>
        <taxon>Polyphaga</taxon>
        <taxon>Cucujiformia</taxon>
        <taxon>Tenebrionidae</taxon>
        <taxon>Zophobas</taxon>
    </lineage>
</organism>
<accession>A0AA38J870</accession>
<dbReference type="Proteomes" id="UP001168821">
    <property type="component" value="Unassembled WGS sequence"/>
</dbReference>
<sequence length="101" mass="10953">MISRLAGVADPVFLPHTLFFVAKVLTEIAPGPWSSVDSGNSCRSECLAIFWGPVRFLPSLLARSPQRFGTTEKFGDRAPLAICPSRSRRATVTNHRPGAVS</sequence>
<evidence type="ECO:0000313" key="2">
    <source>
        <dbReference type="Proteomes" id="UP001168821"/>
    </source>
</evidence>
<name>A0AA38J870_9CUCU</name>
<dbReference type="AlphaFoldDB" id="A0AA38J870"/>
<reference evidence="1" key="1">
    <citation type="journal article" date="2023" name="G3 (Bethesda)">
        <title>Whole genome assemblies of Zophobas morio and Tenebrio molitor.</title>
        <authorList>
            <person name="Kaur S."/>
            <person name="Stinson S.A."/>
            <person name="diCenzo G.C."/>
        </authorList>
    </citation>
    <scope>NUCLEOTIDE SEQUENCE</scope>
    <source>
        <strain evidence="1">QUZm001</strain>
    </source>
</reference>
<evidence type="ECO:0000313" key="1">
    <source>
        <dbReference type="EMBL" id="KAJ3667061.1"/>
    </source>
</evidence>
<keyword evidence="2" id="KW-1185">Reference proteome</keyword>
<proteinExistence type="predicted"/>
<dbReference type="EMBL" id="JALNTZ010000001">
    <property type="protein sequence ID" value="KAJ3667061.1"/>
    <property type="molecule type" value="Genomic_DNA"/>
</dbReference>
<comment type="caution">
    <text evidence="1">The sequence shown here is derived from an EMBL/GenBank/DDBJ whole genome shotgun (WGS) entry which is preliminary data.</text>
</comment>
<gene>
    <name evidence="1" type="ORF">Zmor_002469</name>
</gene>